<dbReference type="AlphaFoldDB" id="F4CXK6"/>
<dbReference type="Proteomes" id="UP000007809">
    <property type="component" value="Chromosome"/>
</dbReference>
<dbReference type="Gene3D" id="3.30.1050.10">
    <property type="entry name" value="SCP2 sterol-binding domain"/>
    <property type="match status" value="1"/>
</dbReference>
<dbReference type="HOGENOM" id="CLU_125983_0_0_11"/>
<keyword evidence="2" id="KW-1185">Reference proteome</keyword>
<accession>F4CXK6</accession>
<dbReference type="InterPro" id="IPR036527">
    <property type="entry name" value="SCP2_sterol-bd_dom_sf"/>
</dbReference>
<evidence type="ECO:0008006" key="3">
    <source>
        <dbReference type="Google" id="ProtNLM"/>
    </source>
</evidence>
<dbReference type="SUPFAM" id="SSF55718">
    <property type="entry name" value="SCP-like"/>
    <property type="match status" value="1"/>
</dbReference>
<protein>
    <recommendedName>
        <fullName evidence="3">Sterol carrier protein</fullName>
    </recommendedName>
</protein>
<organism evidence="1 2">
    <name type="scientific">Pseudonocardia dioxanivorans (strain ATCC 55486 / DSM 44775 / JCM 13855 / CB1190)</name>
    <dbReference type="NCBI Taxonomy" id="675635"/>
    <lineage>
        <taxon>Bacteria</taxon>
        <taxon>Bacillati</taxon>
        <taxon>Actinomycetota</taxon>
        <taxon>Actinomycetes</taxon>
        <taxon>Pseudonocardiales</taxon>
        <taxon>Pseudonocardiaceae</taxon>
        <taxon>Pseudonocardia</taxon>
    </lineage>
</organism>
<evidence type="ECO:0000313" key="2">
    <source>
        <dbReference type="Proteomes" id="UP000007809"/>
    </source>
</evidence>
<name>F4CXK6_PSEUX</name>
<dbReference type="EMBL" id="CP002593">
    <property type="protein sequence ID" value="AEA27589.1"/>
    <property type="molecule type" value="Genomic_DNA"/>
</dbReference>
<sequence length="184" mass="19748">MPKVAMATVRATIATHRPGRANRGPIEESCRGHLVGHTARQSTGRSRVVAAFENEDEVYRFLGGVFRIGMQDPDLVAKLKPSGVVLRVTYTDPDAVITVDMPNAELYTGAGQGPDPNVELFMSADTGNRFWLGKVVLPVALAKGQVRAKGPVAKLLTVLPLAKGLFGPYRQSLQEAGRADLLDA</sequence>
<proteinExistence type="predicted"/>
<dbReference type="KEGG" id="pdx:Psed_5456"/>
<dbReference type="eggNOG" id="COG1454">
    <property type="taxonomic scope" value="Bacteria"/>
</dbReference>
<evidence type="ECO:0000313" key="1">
    <source>
        <dbReference type="EMBL" id="AEA27589.1"/>
    </source>
</evidence>
<gene>
    <name evidence="1" type="ordered locus">Psed_5456</name>
</gene>
<reference evidence="1 2" key="1">
    <citation type="journal article" date="2011" name="J. Bacteriol.">
        <title>Genome sequence of the 1,4-dioxane-degrading Pseudonocardia dioxanivorans strain CB1190.</title>
        <authorList>
            <person name="Sales C.M."/>
            <person name="Mahendra S."/>
            <person name="Grostern A."/>
            <person name="Parales R.E."/>
            <person name="Goodwin L.A."/>
            <person name="Woyke T."/>
            <person name="Nolan M."/>
            <person name="Lapidus A."/>
            <person name="Chertkov O."/>
            <person name="Ovchinnikova G."/>
            <person name="Sczyrba A."/>
            <person name="Alvarez-Cohen L."/>
        </authorList>
    </citation>
    <scope>NUCLEOTIDE SEQUENCE [LARGE SCALE GENOMIC DNA]</scope>
    <source>
        <strain evidence="2">ATCC 55486 / DSM 44775 / JCM 13855 / CB1190</strain>
    </source>
</reference>
<dbReference type="STRING" id="675635.Psed_5456"/>